<dbReference type="PANTHER" id="PTHR30386:SF18">
    <property type="entry name" value="INNER MEMBRANE PROTEIN YIAV-RELATED"/>
    <property type="match status" value="1"/>
</dbReference>
<dbReference type="InterPro" id="IPR058624">
    <property type="entry name" value="MdtA-like_HH"/>
</dbReference>
<protein>
    <submittedName>
        <fullName evidence="3">Inner membrane protein YibH</fullName>
    </submittedName>
</protein>
<dbReference type="SUPFAM" id="SSF111369">
    <property type="entry name" value="HlyD-like secretion proteins"/>
    <property type="match status" value="2"/>
</dbReference>
<dbReference type="AlphaFoldDB" id="A0A5C6CTJ6"/>
<keyword evidence="1" id="KW-0812">Transmembrane</keyword>
<evidence type="ECO:0000313" key="3">
    <source>
        <dbReference type="EMBL" id="TWU26059.1"/>
    </source>
</evidence>
<dbReference type="InterPro" id="IPR050739">
    <property type="entry name" value="MFP"/>
</dbReference>
<dbReference type="Proteomes" id="UP000318437">
    <property type="component" value="Unassembled WGS sequence"/>
</dbReference>
<dbReference type="RefSeq" id="WP_146451610.1">
    <property type="nucleotide sequence ID" value="NZ_SJPS01000004.1"/>
</dbReference>
<gene>
    <name evidence="3" type="primary">yibH_2</name>
    <name evidence="3" type="ORF">Pla144_32760</name>
</gene>
<organism evidence="3 4">
    <name type="scientific">Bythopirellula polymerisocia</name>
    <dbReference type="NCBI Taxonomy" id="2528003"/>
    <lineage>
        <taxon>Bacteria</taxon>
        <taxon>Pseudomonadati</taxon>
        <taxon>Planctomycetota</taxon>
        <taxon>Planctomycetia</taxon>
        <taxon>Pirellulales</taxon>
        <taxon>Lacipirellulaceae</taxon>
        <taxon>Bythopirellula</taxon>
    </lineage>
</organism>
<evidence type="ECO:0000256" key="1">
    <source>
        <dbReference type="SAM" id="Phobius"/>
    </source>
</evidence>
<feature type="domain" description="Multidrug resistance protein MdtA-like alpha-helical hairpin" evidence="2">
    <location>
        <begin position="129"/>
        <end position="203"/>
    </location>
</feature>
<dbReference type="Gene3D" id="2.40.30.170">
    <property type="match status" value="1"/>
</dbReference>
<keyword evidence="4" id="KW-1185">Reference proteome</keyword>
<dbReference type="Pfam" id="PF25876">
    <property type="entry name" value="HH_MFP_RND"/>
    <property type="match status" value="1"/>
</dbReference>
<name>A0A5C6CTJ6_9BACT</name>
<reference evidence="3 4" key="1">
    <citation type="submission" date="2019-02" db="EMBL/GenBank/DDBJ databases">
        <title>Deep-cultivation of Planctomycetes and their phenomic and genomic characterization uncovers novel biology.</title>
        <authorList>
            <person name="Wiegand S."/>
            <person name="Jogler M."/>
            <person name="Boedeker C."/>
            <person name="Pinto D."/>
            <person name="Vollmers J."/>
            <person name="Rivas-Marin E."/>
            <person name="Kohn T."/>
            <person name="Peeters S.H."/>
            <person name="Heuer A."/>
            <person name="Rast P."/>
            <person name="Oberbeckmann S."/>
            <person name="Bunk B."/>
            <person name="Jeske O."/>
            <person name="Meyerdierks A."/>
            <person name="Storesund J.E."/>
            <person name="Kallscheuer N."/>
            <person name="Luecker S."/>
            <person name="Lage O.M."/>
            <person name="Pohl T."/>
            <person name="Merkel B.J."/>
            <person name="Hornburger P."/>
            <person name="Mueller R.-W."/>
            <person name="Bruemmer F."/>
            <person name="Labrenz M."/>
            <person name="Spormann A.M."/>
            <person name="Op Den Camp H."/>
            <person name="Overmann J."/>
            <person name="Amann R."/>
            <person name="Jetten M.S.M."/>
            <person name="Mascher T."/>
            <person name="Medema M.H."/>
            <person name="Devos D.P."/>
            <person name="Kaster A.-K."/>
            <person name="Ovreas L."/>
            <person name="Rohde M."/>
            <person name="Galperin M.Y."/>
            <person name="Jogler C."/>
        </authorList>
    </citation>
    <scope>NUCLEOTIDE SEQUENCE [LARGE SCALE GENOMIC DNA]</scope>
    <source>
        <strain evidence="3 4">Pla144</strain>
    </source>
</reference>
<comment type="caution">
    <text evidence="3">The sequence shown here is derived from an EMBL/GenBank/DDBJ whole genome shotgun (WGS) entry which is preliminary data.</text>
</comment>
<dbReference type="OrthoDB" id="286173at2"/>
<dbReference type="PANTHER" id="PTHR30386">
    <property type="entry name" value="MEMBRANE FUSION SUBUNIT OF EMRAB-TOLC MULTIDRUG EFFLUX PUMP"/>
    <property type="match status" value="1"/>
</dbReference>
<feature type="transmembrane region" description="Helical" evidence="1">
    <location>
        <begin position="28"/>
        <end position="51"/>
    </location>
</feature>
<sequence>MMWLVGGLYCLVLWLVFAKWKLMRLSLPLAIITASIGPAAILAVLFCMQYFHPYTSDVHVFQKFVPIIPQLKQMGRVSEIYAKPNEAIKKGEPLFDVDKVPYENSVQRLRAAPQEVEQQIKVAESSIESFSATVRRATADLKYATNERDRSEKLVGTEAISQEEYERSLTRYEDAVAALAQANAGLRQAEISVELGKAQLEQTQTQLADAKYDLEQTTIVAPGDGYITNLQLQSGMLVGGVGANSVLTFVADRDSEEQGVVVATFGQKNYLLIEPGNYAEVALADYPGEVFTGKVLTTIDVTSAGQLDASGNVPSTLRSQEKTRFAVRIKLDDCEDLRMPAGSQGHAAVYTDHAQIAGIPMMVLVRMKSWLGYLF</sequence>
<dbReference type="Gene3D" id="1.10.287.470">
    <property type="entry name" value="Helix hairpin bin"/>
    <property type="match status" value="1"/>
</dbReference>
<accession>A0A5C6CTJ6</accession>
<evidence type="ECO:0000313" key="4">
    <source>
        <dbReference type="Proteomes" id="UP000318437"/>
    </source>
</evidence>
<keyword evidence="1" id="KW-1133">Transmembrane helix</keyword>
<dbReference type="EMBL" id="SJPS01000004">
    <property type="protein sequence ID" value="TWU26059.1"/>
    <property type="molecule type" value="Genomic_DNA"/>
</dbReference>
<proteinExistence type="predicted"/>
<evidence type="ECO:0000259" key="2">
    <source>
        <dbReference type="Pfam" id="PF25876"/>
    </source>
</evidence>
<keyword evidence="1" id="KW-0472">Membrane</keyword>